<keyword evidence="2" id="KW-1185">Reference proteome</keyword>
<organism evidence="1 2">
    <name type="scientific">Streptomyces guryensis</name>
    <dbReference type="NCBI Taxonomy" id="2886947"/>
    <lineage>
        <taxon>Bacteria</taxon>
        <taxon>Bacillati</taxon>
        <taxon>Actinomycetota</taxon>
        <taxon>Actinomycetes</taxon>
        <taxon>Kitasatosporales</taxon>
        <taxon>Streptomycetaceae</taxon>
        <taxon>Streptomyces</taxon>
    </lineage>
</organism>
<reference evidence="1" key="1">
    <citation type="submission" date="2021-12" db="EMBL/GenBank/DDBJ databases">
        <authorList>
            <person name="Lee J.-H."/>
            <person name="Kim S.-B."/>
        </authorList>
    </citation>
    <scope>NUCLEOTIDE SEQUENCE</scope>
    <source>
        <strain evidence="1">NR30</strain>
    </source>
</reference>
<evidence type="ECO:0000313" key="1">
    <source>
        <dbReference type="EMBL" id="MCD9880133.1"/>
    </source>
</evidence>
<protein>
    <submittedName>
        <fullName evidence="1">DUF2797 domain-containing protein</fullName>
    </submittedName>
</protein>
<dbReference type="RefSeq" id="WP_232655074.1">
    <property type="nucleotide sequence ID" value="NZ_JAJSBI010000036.1"/>
</dbReference>
<gene>
    <name evidence="1" type="ORF">LJ657_42565</name>
</gene>
<name>A0A9Q3VYW9_9ACTN</name>
<sequence length="294" mass="31029">MAQSWKCTGLRWSGDGPVLVWDGGRVSSLPWGKRVAFGVADGGVRTCVGARGHACPVRAVVPGRSTGARCEECARLDRAHSVAADTIADDPRPYHVYLAWFGPGMVKVGITAEERGSARLLEQGAVCFSWLGVGPLMAARRTEELLRAALRVPDRIPYAEKRAVRSGLPGAAAERAAEVEELHGRALALDGWPESLAREPCQPVDHAGVFGLTNVPVAVGEVTELVAGGTVSGRLVAAAGPDLHLVAGRGVVVLDTRLMRGWELLPVEGPAGEGELTLPIKEFKRGPSAQDGLF</sequence>
<proteinExistence type="predicted"/>
<dbReference type="EMBL" id="JAJSBI010000036">
    <property type="protein sequence ID" value="MCD9880133.1"/>
    <property type="molecule type" value="Genomic_DNA"/>
</dbReference>
<dbReference type="AlphaFoldDB" id="A0A9Q3VYW9"/>
<dbReference type="Proteomes" id="UP001108029">
    <property type="component" value="Unassembled WGS sequence"/>
</dbReference>
<comment type="caution">
    <text evidence="1">The sequence shown here is derived from an EMBL/GenBank/DDBJ whole genome shotgun (WGS) entry which is preliminary data.</text>
</comment>
<dbReference type="InterPro" id="IPR021246">
    <property type="entry name" value="DUF2797"/>
</dbReference>
<accession>A0A9Q3VYW9</accession>
<dbReference type="Pfam" id="PF10977">
    <property type="entry name" value="DUF2797"/>
    <property type="match status" value="1"/>
</dbReference>
<evidence type="ECO:0000313" key="2">
    <source>
        <dbReference type="Proteomes" id="UP001108029"/>
    </source>
</evidence>